<gene>
    <name evidence="1" type="ORF">L915_14946</name>
</gene>
<accession>W2GAC2</accession>
<protein>
    <submittedName>
        <fullName evidence="1">Uncharacterized protein</fullName>
    </submittedName>
</protein>
<proteinExistence type="predicted"/>
<dbReference type="AlphaFoldDB" id="W2GAC2"/>
<sequence length="182" mass="21209">MQCWSTFLVPISLGAYSIDNRHSVAMVDLRIPEDQIKDALSSGKLDTLTRIPVDEIRKKVGIRYVRSCIDESRAKGMWNDFWRYFVKTWMERYDATKWNVQEMVRYEVDIINRTNNPLEKNNRDFASRLGTHPSLLAFIEGTKKEAERYIRLIIDIKHGRQSVPHHTPPVQPVVPASYASFV</sequence>
<name>W2GAC2_PHYNI</name>
<evidence type="ECO:0000313" key="1">
    <source>
        <dbReference type="EMBL" id="ETK79171.1"/>
    </source>
</evidence>
<organism evidence="1">
    <name type="scientific">Phytophthora nicotianae</name>
    <name type="common">Potato buckeye rot agent</name>
    <name type="synonym">Phytophthora parasitica</name>
    <dbReference type="NCBI Taxonomy" id="4792"/>
    <lineage>
        <taxon>Eukaryota</taxon>
        <taxon>Sar</taxon>
        <taxon>Stramenopiles</taxon>
        <taxon>Oomycota</taxon>
        <taxon>Peronosporomycetes</taxon>
        <taxon>Peronosporales</taxon>
        <taxon>Peronosporaceae</taxon>
        <taxon>Phytophthora</taxon>
    </lineage>
</organism>
<dbReference type="VEuPathDB" id="FungiDB:PPTG_04479"/>
<reference evidence="1" key="1">
    <citation type="submission" date="2013-11" db="EMBL/GenBank/DDBJ databases">
        <title>The Genome Sequence of Phytophthora parasitica CJ02B3.</title>
        <authorList>
            <consortium name="The Broad Institute Genomics Platform"/>
            <person name="Russ C."/>
            <person name="Tyler B."/>
            <person name="Panabieres F."/>
            <person name="Shan W."/>
            <person name="Tripathy S."/>
            <person name="Grunwald N."/>
            <person name="Machado M."/>
            <person name="Johnson C.S."/>
            <person name="Arredondo F."/>
            <person name="Hong C."/>
            <person name="Coffey M."/>
            <person name="Young S.K."/>
            <person name="Zeng Q."/>
            <person name="Gargeya S."/>
            <person name="Fitzgerald M."/>
            <person name="Abouelleil A."/>
            <person name="Alvarado L."/>
            <person name="Chapman S.B."/>
            <person name="Gainer-Dewar J."/>
            <person name="Goldberg J."/>
            <person name="Griggs A."/>
            <person name="Gujja S."/>
            <person name="Hansen M."/>
            <person name="Howarth C."/>
            <person name="Imamovic A."/>
            <person name="Ireland A."/>
            <person name="Larimer J."/>
            <person name="McCowan C."/>
            <person name="Murphy C."/>
            <person name="Pearson M."/>
            <person name="Poon T.W."/>
            <person name="Priest M."/>
            <person name="Roberts A."/>
            <person name="Saif S."/>
            <person name="Shea T."/>
            <person name="Sykes S."/>
            <person name="Wortman J."/>
            <person name="Nusbaum C."/>
            <person name="Birren B."/>
        </authorList>
    </citation>
    <scope>NUCLEOTIDE SEQUENCE [LARGE SCALE GENOMIC DNA]</scope>
    <source>
        <strain evidence="1">CJ02B3</strain>
    </source>
</reference>
<dbReference type="Proteomes" id="UP000053236">
    <property type="component" value="Unassembled WGS sequence"/>
</dbReference>
<dbReference type="EMBL" id="KI688052">
    <property type="protein sequence ID" value="ETK79171.1"/>
    <property type="molecule type" value="Genomic_DNA"/>
</dbReference>